<dbReference type="PANTHER" id="PTHR43211">
    <property type="entry name" value="FUMARYLACETOACETATE HYDROLASE"/>
    <property type="match status" value="1"/>
</dbReference>
<evidence type="ECO:0000256" key="1">
    <source>
        <dbReference type="SAM" id="MobiDB-lite"/>
    </source>
</evidence>
<dbReference type="STRING" id="1547922.ISF6_0601"/>
<dbReference type="OrthoDB" id="9775905at2"/>
<evidence type="ECO:0000313" key="4">
    <source>
        <dbReference type="Proteomes" id="UP000037660"/>
    </source>
</evidence>
<reference evidence="3 4" key="2">
    <citation type="journal article" date="2016" name="Science">
        <title>A bacterium that degrades and assimilates poly(ethylene terephthalate).</title>
        <authorList>
            <person name="Yoshida S."/>
            <person name="Hiraga K."/>
            <person name="Takehana T."/>
            <person name="Taniguchi I."/>
            <person name="Yamaji H."/>
            <person name="Maeda Y."/>
            <person name="Toyohara K."/>
            <person name="Miyamoto K."/>
            <person name="Kimura Y."/>
            <person name="Oda K."/>
        </authorList>
    </citation>
    <scope>NUCLEOTIDE SEQUENCE [LARGE SCALE GENOMIC DNA]</scope>
    <source>
        <strain evidence="4">NBRC 110686 / TISTR 2288 / 201-F6</strain>
    </source>
</reference>
<keyword evidence="4" id="KW-1185">Reference proteome</keyword>
<reference evidence="4" key="1">
    <citation type="submission" date="2015-07" db="EMBL/GenBank/DDBJ databases">
        <title>Discovery of a poly(ethylene terephthalate assimilation.</title>
        <authorList>
            <person name="Yoshida S."/>
            <person name="Hiraga K."/>
            <person name="Takehana T."/>
            <person name="Taniguchi I."/>
            <person name="Yamaji H."/>
            <person name="Maeda Y."/>
            <person name="Toyohara K."/>
            <person name="Miyamoto K."/>
            <person name="Kimura Y."/>
            <person name="Oda K."/>
        </authorList>
    </citation>
    <scope>NUCLEOTIDE SEQUENCE [LARGE SCALE GENOMIC DNA]</scope>
    <source>
        <strain evidence="4">NBRC 110686 / TISTR 2288 / 201-F6</strain>
    </source>
</reference>
<dbReference type="InterPro" id="IPR041072">
    <property type="entry name" value="FAA_hydro_N"/>
</dbReference>
<accession>A0A0K8NXD1</accession>
<dbReference type="AlphaFoldDB" id="A0A0K8NXD1"/>
<sequence length="358" mass="36258">MKLASYKDGSRDGQLVVVSSDLGLAHYATGIATRLQQVLDDWNFMSPLLEDLARTLDHGKARHAFPFEPGRCLAPLPRGGPWIALEAARPAPDGLRARGGFAPRHGPGVADLAGGGADAQALDVDTRWVVVPGELPAGVGADAALDGVRLVTLACVLLDRRSAAAGADAAPPDAEDERGVWFAPVLATPEALGPAWQGGRLQGTLELRHGGQRLGRLVLDGSGGGPLHAGHALAHLARQRALDGGLVAGPPLRATEPTQGAASLAERRGREAAADGAPRGAWLQPGDTWTVRLLDRDGQAPLGMVELRLGGEPAAGAPDDAAAADGSAAPAAAGLARGGPGDTPAARPGTDGPSDPAA</sequence>
<name>A0A0K8NXD1_PISS1</name>
<proteinExistence type="predicted"/>
<dbReference type="SUPFAM" id="SSF56529">
    <property type="entry name" value="FAH"/>
    <property type="match status" value="1"/>
</dbReference>
<evidence type="ECO:0000259" key="2">
    <source>
        <dbReference type="Pfam" id="PF18288"/>
    </source>
</evidence>
<organism evidence="3 4">
    <name type="scientific">Piscinibacter sakaiensis</name>
    <name type="common">Ideonella sakaiensis</name>
    <dbReference type="NCBI Taxonomy" id="1547922"/>
    <lineage>
        <taxon>Bacteria</taxon>
        <taxon>Pseudomonadati</taxon>
        <taxon>Pseudomonadota</taxon>
        <taxon>Betaproteobacteria</taxon>
        <taxon>Burkholderiales</taxon>
        <taxon>Sphaerotilaceae</taxon>
        <taxon>Piscinibacter</taxon>
    </lineage>
</organism>
<gene>
    <name evidence="3" type="ORF">ISF6_0601</name>
</gene>
<dbReference type="Pfam" id="PF18288">
    <property type="entry name" value="FAA_hydro_N_2"/>
    <property type="match status" value="1"/>
</dbReference>
<protein>
    <submittedName>
        <fullName evidence="3">Fumarylacetoacetate hydrolase family protein</fullName>
    </submittedName>
</protein>
<dbReference type="PANTHER" id="PTHR43211:SF1">
    <property type="entry name" value="BLL6422 PROTEIN"/>
    <property type="match status" value="1"/>
</dbReference>
<feature type="region of interest" description="Disordered" evidence="1">
    <location>
        <begin position="247"/>
        <end position="281"/>
    </location>
</feature>
<dbReference type="Gene3D" id="3.90.850.10">
    <property type="entry name" value="Fumarylacetoacetase-like, C-terminal domain"/>
    <property type="match status" value="1"/>
</dbReference>
<evidence type="ECO:0000313" key="3">
    <source>
        <dbReference type="EMBL" id="GAP35036.1"/>
    </source>
</evidence>
<comment type="caution">
    <text evidence="3">The sequence shown here is derived from an EMBL/GenBank/DDBJ whole genome shotgun (WGS) entry which is preliminary data.</text>
</comment>
<feature type="region of interest" description="Disordered" evidence="1">
    <location>
        <begin position="310"/>
        <end position="358"/>
    </location>
</feature>
<dbReference type="Proteomes" id="UP000037660">
    <property type="component" value="Unassembled WGS sequence"/>
</dbReference>
<dbReference type="RefSeq" id="WP_054019120.1">
    <property type="nucleotide sequence ID" value="NZ_BBYR01000013.1"/>
</dbReference>
<dbReference type="GO" id="GO:0016787">
    <property type="term" value="F:hydrolase activity"/>
    <property type="evidence" value="ECO:0007669"/>
    <property type="project" value="UniProtKB-KW"/>
</dbReference>
<keyword evidence="3" id="KW-0378">Hydrolase</keyword>
<dbReference type="InterPro" id="IPR036663">
    <property type="entry name" value="Fumarylacetoacetase_C_sf"/>
</dbReference>
<feature type="compositionally biased region" description="Low complexity" evidence="1">
    <location>
        <begin position="310"/>
        <end position="335"/>
    </location>
</feature>
<dbReference type="EMBL" id="BBYR01000013">
    <property type="protein sequence ID" value="GAP35036.1"/>
    <property type="molecule type" value="Genomic_DNA"/>
</dbReference>
<feature type="domain" description="Fumarylacetoacetase N-terminal" evidence="2">
    <location>
        <begin position="1"/>
        <end position="78"/>
    </location>
</feature>